<dbReference type="AlphaFoldDB" id="A0A8S1MHA6"/>
<reference evidence="1" key="1">
    <citation type="submission" date="2021-01" db="EMBL/GenBank/DDBJ databases">
        <authorList>
            <consortium name="Genoscope - CEA"/>
            <person name="William W."/>
        </authorList>
    </citation>
    <scope>NUCLEOTIDE SEQUENCE</scope>
</reference>
<gene>
    <name evidence="1" type="ORF">PPRIM_AZ9-3.1.T0570120</name>
</gene>
<name>A0A8S1MHA6_PARPR</name>
<dbReference type="EMBL" id="CAJJDM010000058">
    <property type="protein sequence ID" value="CAD8076915.1"/>
    <property type="molecule type" value="Genomic_DNA"/>
</dbReference>
<evidence type="ECO:0000313" key="2">
    <source>
        <dbReference type="Proteomes" id="UP000688137"/>
    </source>
</evidence>
<dbReference type="Proteomes" id="UP000688137">
    <property type="component" value="Unassembled WGS sequence"/>
</dbReference>
<accession>A0A8S1MHA6</accession>
<protein>
    <submittedName>
        <fullName evidence="1">Uncharacterized protein</fullName>
    </submittedName>
</protein>
<keyword evidence="2" id="KW-1185">Reference proteome</keyword>
<evidence type="ECO:0000313" key="1">
    <source>
        <dbReference type="EMBL" id="CAD8076915.1"/>
    </source>
</evidence>
<comment type="caution">
    <text evidence="1">The sequence shown here is derived from an EMBL/GenBank/DDBJ whole genome shotgun (WGS) entry which is preliminary data.</text>
</comment>
<organism evidence="1 2">
    <name type="scientific">Paramecium primaurelia</name>
    <dbReference type="NCBI Taxonomy" id="5886"/>
    <lineage>
        <taxon>Eukaryota</taxon>
        <taxon>Sar</taxon>
        <taxon>Alveolata</taxon>
        <taxon>Ciliophora</taxon>
        <taxon>Intramacronucleata</taxon>
        <taxon>Oligohymenophorea</taxon>
        <taxon>Peniculida</taxon>
        <taxon>Parameciidae</taxon>
        <taxon>Paramecium</taxon>
    </lineage>
</organism>
<sequence>MLLLQNVQIEFYRRQLYNKMVQSLNNKKFEIHTKETQVQLKSLLLQLTQSIQFILITQATAANIDPIANSQTGKCFSIKDSNNTEYNPPKPAPIKKLMKTNIIKGVCSNKIISKTSIQNPKLITVLMQLSQFY</sequence>
<proteinExistence type="predicted"/>